<evidence type="ECO:0000313" key="3">
    <source>
        <dbReference type="Proteomes" id="UP000284202"/>
    </source>
</evidence>
<protein>
    <submittedName>
        <fullName evidence="2">N-acetyltransferase</fullName>
    </submittedName>
</protein>
<gene>
    <name evidence="2" type="ORF">D3P04_20410</name>
</gene>
<keyword evidence="3" id="KW-1185">Reference proteome</keyword>
<dbReference type="InterPro" id="IPR016181">
    <property type="entry name" value="Acyl_CoA_acyltransferase"/>
</dbReference>
<name>A0A418SMV9_9RHOB</name>
<dbReference type="Gene3D" id="3.40.630.30">
    <property type="match status" value="1"/>
</dbReference>
<dbReference type="InterPro" id="IPR000182">
    <property type="entry name" value="GNAT_dom"/>
</dbReference>
<evidence type="ECO:0000313" key="2">
    <source>
        <dbReference type="EMBL" id="RJE82275.1"/>
    </source>
</evidence>
<dbReference type="InterPro" id="IPR051531">
    <property type="entry name" value="N-acetyltransferase"/>
</dbReference>
<dbReference type="Proteomes" id="UP000284202">
    <property type="component" value="Unassembled WGS sequence"/>
</dbReference>
<dbReference type="OrthoDB" id="6293260at2"/>
<dbReference type="GO" id="GO:0016747">
    <property type="term" value="F:acyltransferase activity, transferring groups other than amino-acyl groups"/>
    <property type="evidence" value="ECO:0007669"/>
    <property type="project" value="InterPro"/>
</dbReference>
<sequence length="173" mass="19012">MTLISAEIPVIETGRLILREPRMADFEAHAAFLTSGRAQFVGGPLDRAQAWRGFSSGFGHWILLGFGMWTIEEKATRQPAGRVGILNPEGWPEPELGWHVYDGFEGRGIAYEAALAARSAAGTHFGITAPISFIVPENTRSRRLAERLGATIEREGEVLGQPCLVYRHPREAS</sequence>
<dbReference type="PANTHER" id="PTHR43792">
    <property type="entry name" value="GNAT FAMILY, PUTATIVE (AFU_ORTHOLOGUE AFUA_3G00765)-RELATED-RELATED"/>
    <property type="match status" value="1"/>
</dbReference>
<accession>A0A418SMV9</accession>
<evidence type="ECO:0000259" key="1">
    <source>
        <dbReference type="Pfam" id="PF13302"/>
    </source>
</evidence>
<dbReference type="RefSeq" id="WP_119751719.1">
    <property type="nucleotide sequence ID" value="NZ_QZCG01000017.1"/>
</dbReference>
<comment type="caution">
    <text evidence="2">The sequence shown here is derived from an EMBL/GenBank/DDBJ whole genome shotgun (WGS) entry which is preliminary data.</text>
</comment>
<feature type="domain" description="N-acetyltransferase" evidence="1">
    <location>
        <begin position="15"/>
        <end position="151"/>
    </location>
</feature>
<organism evidence="2 3">
    <name type="scientific">Paracoccus onubensis</name>
    <dbReference type="NCBI Taxonomy" id="1675788"/>
    <lineage>
        <taxon>Bacteria</taxon>
        <taxon>Pseudomonadati</taxon>
        <taxon>Pseudomonadota</taxon>
        <taxon>Alphaproteobacteria</taxon>
        <taxon>Rhodobacterales</taxon>
        <taxon>Paracoccaceae</taxon>
        <taxon>Paracoccus</taxon>
    </lineage>
</organism>
<dbReference type="EMBL" id="QZCG01000017">
    <property type="protein sequence ID" value="RJE82275.1"/>
    <property type="molecule type" value="Genomic_DNA"/>
</dbReference>
<proteinExistence type="predicted"/>
<dbReference type="AlphaFoldDB" id="A0A418SMV9"/>
<dbReference type="SUPFAM" id="SSF55729">
    <property type="entry name" value="Acyl-CoA N-acyltransferases (Nat)"/>
    <property type="match status" value="1"/>
</dbReference>
<keyword evidence="2" id="KW-0808">Transferase</keyword>
<reference evidence="3" key="1">
    <citation type="submission" date="2018-09" db="EMBL/GenBank/DDBJ databases">
        <title>Acidovorax cavernicola nov. sp. isolated from Gruta de las Maravillas (Aracena, Spain).</title>
        <authorList>
            <person name="Jurado V."/>
            <person name="Gutierrez-Patricio S."/>
            <person name="Gonzalez-Pimentel J.L."/>
            <person name="Miller A.Z."/>
            <person name="Laiz L."/>
            <person name="Saiz-Jimenez C."/>
        </authorList>
    </citation>
    <scope>NUCLEOTIDE SEQUENCE [LARGE SCALE GENOMIC DNA]</scope>
    <source>
        <strain evidence="3">1011MAR3C25</strain>
    </source>
</reference>
<dbReference type="Pfam" id="PF13302">
    <property type="entry name" value="Acetyltransf_3"/>
    <property type="match status" value="1"/>
</dbReference>
<dbReference type="PANTHER" id="PTHR43792:SF1">
    <property type="entry name" value="N-ACETYLTRANSFERASE DOMAIN-CONTAINING PROTEIN"/>
    <property type="match status" value="1"/>
</dbReference>